<feature type="transmembrane region" description="Helical" evidence="6">
    <location>
        <begin position="304"/>
        <end position="325"/>
    </location>
</feature>
<evidence type="ECO:0000256" key="5">
    <source>
        <dbReference type="ARBA" id="ARBA00023136"/>
    </source>
</evidence>
<evidence type="ECO:0000313" key="8">
    <source>
        <dbReference type="Proteomes" id="UP001165190"/>
    </source>
</evidence>
<dbReference type="PANTHER" id="PTHR31376:SF17">
    <property type="entry name" value="PURINE PERMEASE 21-RELATED"/>
    <property type="match status" value="1"/>
</dbReference>
<accession>A0A9W7H8K3</accession>
<feature type="transmembrane region" description="Helical" evidence="6">
    <location>
        <begin position="276"/>
        <end position="298"/>
    </location>
</feature>
<dbReference type="OrthoDB" id="981068at2759"/>
<feature type="transmembrane region" description="Helical" evidence="6">
    <location>
        <begin position="197"/>
        <end position="217"/>
    </location>
</feature>
<feature type="transmembrane region" description="Helical" evidence="6">
    <location>
        <begin position="165"/>
        <end position="185"/>
    </location>
</feature>
<evidence type="ECO:0000256" key="4">
    <source>
        <dbReference type="ARBA" id="ARBA00022989"/>
    </source>
</evidence>
<dbReference type="EMBL" id="BSYR01000010">
    <property type="protein sequence ID" value="GMI72954.1"/>
    <property type="molecule type" value="Genomic_DNA"/>
</dbReference>
<evidence type="ECO:0000256" key="1">
    <source>
        <dbReference type="ARBA" id="ARBA00006213"/>
    </source>
</evidence>
<sequence>MGEASEIQLQIVVEEGKFEPTNESISLSTTITPQRTYKRWLLITIYTFFSLSGSSMAVLLGRLYYDKGGNSKWLATLVQVAGFPILIPLYYLSSCKSANSNITTNPPSVLVLSGMYSGLGLLLAADCLLYSVGLLYLPLSTYSLICASQLAFNALFSFFLNSQKFTPFIINSLVLLTISSTLLIFQNGSSQVSKGKYVIGFVCTVAASAGYGLLLSLTQVCLEKILKKQTFKVVLDMAIRPSLVATLVILVGLFGSGEWKTLGKEMEGFKLGKWSYVNVLVWITIGWQVCWIGVVGLILEASSLFSNVIGMLGIPIVPVLARLFFQDPMTGIKAISMLLAIWGFLSFVYHHYLDDFPLNSGTQNV</sequence>
<feature type="transmembrane region" description="Helical" evidence="6">
    <location>
        <begin position="139"/>
        <end position="159"/>
    </location>
</feature>
<name>A0A9W7H8K3_HIBTR</name>
<feature type="transmembrane region" description="Helical" evidence="6">
    <location>
        <begin position="40"/>
        <end position="61"/>
    </location>
</feature>
<comment type="caution">
    <text evidence="7">The sequence shown here is derived from an EMBL/GenBank/DDBJ whole genome shotgun (WGS) entry which is preliminary data.</text>
</comment>
<feature type="transmembrane region" description="Helical" evidence="6">
    <location>
        <begin position="111"/>
        <end position="132"/>
    </location>
</feature>
<evidence type="ECO:0000256" key="2">
    <source>
        <dbReference type="ARBA" id="ARBA00022448"/>
    </source>
</evidence>
<keyword evidence="5 6" id="KW-0472">Membrane</keyword>
<gene>
    <name evidence="7" type="ORF">HRI_000964800</name>
</gene>
<dbReference type="Pfam" id="PF16913">
    <property type="entry name" value="PUNUT"/>
    <property type="match status" value="1"/>
</dbReference>
<dbReference type="Proteomes" id="UP001165190">
    <property type="component" value="Unassembled WGS sequence"/>
</dbReference>
<dbReference type="AlphaFoldDB" id="A0A9W7H8K3"/>
<dbReference type="GO" id="GO:0016020">
    <property type="term" value="C:membrane"/>
    <property type="evidence" value="ECO:0007669"/>
    <property type="project" value="UniProtKB-SubCell"/>
</dbReference>
<dbReference type="GO" id="GO:0015211">
    <property type="term" value="F:purine nucleoside transmembrane transporter activity"/>
    <property type="evidence" value="ECO:0007669"/>
    <property type="project" value="UniProtKB-UniRule"/>
</dbReference>
<evidence type="ECO:0000313" key="7">
    <source>
        <dbReference type="EMBL" id="GMI72954.1"/>
    </source>
</evidence>
<feature type="transmembrane region" description="Helical" evidence="6">
    <location>
        <begin position="332"/>
        <end position="352"/>
    </location>
</feature>
<keyword evidence="8" id="KW-1185">Reference proteome</keyword>
<comment type="similarity">
    <text evidence="1 6">Belongs to the purine permeases (TC 2.A.7.14) family.</text>
</comment>
<keyword evidence="2 6" id="KW-0813">Transport</keyword>
<evidence type="ECO:0000256" key="3">
    <source>
        <dbReference type="ARBA" id="ARBA00022692"/>
    </source>
</evidence>
<feature type="transmembrane region" description="Helical" evidence="6">
    <location>
        <begin position="237"/>
        <end position="255"/>
    </location>
</feature>
<organism evidence="7 8">
    <name type="scientific">Hibiscus trionum</name>
    <name type="common">Flower of an hour</name>
    <dbReference type="NCBI Taxonomy" id="183268"/>
    <lineage>
        <taxon>Eukaryota</taxon>
        <taxon>Viridiplantae</taxon>
        <taxon>Streptophyta</taxon>
        <taxon>Embryophyta</taxon>
        <taxon>Tracheophyta</taxon>
        <taxon>Spermatophyta</taxon>
        <taxon>Magnoliopsida</taxon>
        <taxon>eudicotyledons</taxon>
        <taxon>Gunneridae</taxon>
        <taxon>Pentapetalae</taxon>
        <taxon>rosids</taxon>
        <taxon>malvids</taxon>
        <taxon>Malvales</taxon>
        <taxon>Malvaceae</taxon>
        <taxon>Malvoideae</taxon>
        <taxon>Hibiscus</taxon>
    </lineage>
</organism>
<feature type="transmembrane region" description="Helical" evidence="6">
    <location>
        <begin position="73"/>
        <end position="91"/>
    </location>
</feature>
<proteinExistence type="inferred from homology"/>
<dbReference type="PANTHER" id="PTHR31376">
    <property type="entry name" value="OS09G0467300 PROTEIN-RELATED"/>
    <property type="match status" value="1"/>
</dbReference>
<evidence type="ECO:0000256" key="6">
    <source>
        <dbReference type="RuleBase" id="RU368015"/>
    </source>
</evidence>
<keyword evidence="3 6" id="KW-0812">Transmembrane</keyword>
<protein>
    <recommendedName>
        <fullName evidence="6">Probable purine permease</fullName>
    </recommendedName>
</protein>
<reference evidence="7" key="1">
    <citation type="submission" date="2023-05" db="EMBL/GenBank/DDBJ databases">
        <title>Genome and transcriptome analyses reveal genes involved in the formation of fine ridges on petal epidermal cells in Hibiscus trionum.</title>
        <authorList>
            <person name="Koshimizu S."/>
            <person name="Masuda S."/>
            <person name="Ishii T."/>
            <person name="Shirasu K."/>
            <person name="Hoshino A."/>
            <person name="Arita M."/>
        </authorList>
    </citation>
    <scope>NUCLEOTIDE SEQUENCE</scope>
    <source>
        <strain evidence="7">Hamamatsu line</strain>
    </source>
</reference>
<keyword evidence="4 6" id="KW-1133">Transmembrane helix</keyword>
<dbReference type="GO" id="GO:0005345">
    <property type="term" value="F:purine nucleobase transmembrane transporter activity"/>
    <property type="evidence" value="ECO:0007669"/>
    <property type="project" value="UniProtKB-UniRule"/>
</dbReference>
<comment type="subcellular location">
    <subcellularLocation>
        <location evidence="6">Membrane</location>
        <topology evidence="6">Multi-pass membrane protein</topology>
    </subcellularLocation>
</comment>
<dbReference type="InterPro" id="IPR030182">
    <property type="entry name" value="PUP_plant"/>
</dbReference>